<dbReference type="EMBL" id="AMQN01017661">
    <property type="status" value="NOT_ANNOTATED_CDS"/>
    <property type="molecule type" value="Genomic_DNA"/>
</dbReference>
<dbReference type="Gene3D" id="3.30.420.10">
    <property type="entry name" value="Ribonuclease H-like superfamily/Ribonuclease H"/>
    <property type="match status" value="1"/>
</dbReference>
<accession>R7VB23</accession>
<dbReference type="InterPro" id="IPR012337">
    <property type="entry name" value="RNaseH-like_sf"/>
</dbReference>
<evidence type="ECO:0000313" key="3">
    <source>
        <dbReference type="Proteomes" id="UP000014760"/>
    </source>
</evidence>
<dbReference type="AlphaFoldDB" id="R7VB23"/>
<dbReference type="GO" id="GO:0003676">
    <property type="term" value="F:nucleic acid binding"/>
    <property type="evidence" value="ECO:0007669"/>
    <property type="project" value="InterPro"/>
</dbReference>
<dbReference type="STRING" id="283909.R7VB23"/>
<name>R7VB23_CAPTE</name>
<reference evidence="1 3" key="2">
    <citation type="journal article" date="2013" name="Nature">
        <title>Insights into bilaterian evolution from three spiralian genomes.</title>
        <authorList>
            <person name="Simakov O."/>
            <person name="Marletaz F."/>
            <person name="Cho S.J."/>
            <person name="Edsinger-Gonzales E."/>
            <person name="Havlak P."/>
            <person name="Hellsten U."/>
            <person name="Kuo D.H."/>
            <person name="Larsson T."/>
            <person name="Lv J."/>
            <person name="Arendt D."/>
            <person name="Savage R."/>
            <person name="Osoegawa K."/>
            <person name="de Jong P."/>
            <person name="Grimwood J."/>
            <person name="Chapman J.A."/>
            <person name="Shapiro H."/>
            <person name="Aerts A."/>
            <person name="Otillar R.P."/>
            <person name="Terry A.Y."/>
            <person name="Boore J.L."/>
            <person name="Grigoriev I.V."/>
            <person name="Lindberg D.R."/>
            <person name="Seaver E.C."/>
            <person name="Weisblat D.A."/>
            <person name="Putnam N.H."/>
            <person name="Rokhsar D.S."/>
        </authorList>
    </citation>
    <scope>NUCLEOTIDE SEQUENCE</scope>
    <source>
        <strain evidence="1 3">I ESC-2004</strain>
    </source>
</reference>
<keyword evidence="3" id="KW-1185">Reference proteome</keyword>
<reference evidence="3" key="1">
    <citation type="submission" date="2012-12" db="EMBL/GenBank/DDBJ databases">
        <authorList>
            <person name="Hellsten U."/>
            <person name="Grimwood J."/>
            <person name="Chapman J.A."/>
            <person name="Shapiro H."/>
            <person name="Aerts A."/>
            <person name="Otillar R.P."/>
            <person name="Terry A.Y."/>
            <person name="Boore J.L."/>
            <person name="Simakov O."/>
            <person name="Marletaz F."/>
            <person name="Cho S.-J."/>
            <person name="Edsinger-Gonzales E."/>
            <person name="Havlak P."/>
            <person name="Kuo D.-H."/>
            <person name="Larsson T."/>
            <person name="Lv J."/>
            <person name="Arendt D."/>
            <person name="Savage R."/>
            <person name="Osoegawa K."/>
            <person name="de Jong P."/>
            <person name="Lindberg D.R."/>
            <person name="Seaver E.C."/>
            <person name="Weisblat D.A."/>
            <person name="Putnam N.H."/>
            <person name="Grigoriev I.V."/>
            <person name="Rokhsar D.S."/>
        </authorList>
    </citation>
    <scope>NUCLEOTIDE SEQUENCE</scope>
    <source>
        <strain evidence="3">I ESC-2004</strain>
    </source>
</reference>
<sequence length="233" mass="26750">MTSLYVISLCPDHLPIYTDGSKSETRVACVATANRLLIQVRLPDSASIFSAELLAIYEVLTLLECAAPQKYTILYNRGFDLVILWCPSHIGVVGNERADLLAKEALSFTACDVRIPAFDFNSVAYSFYRDKWQALWSLEQNNKLHSVQPIIKKLTNSSREDRRKEIVLARARIGHTHLTHGYLLRRELPPFCVHCQCPLTVKHILIECVDFYLHRQRYFDVLSIKRLFEEVAP</sequence>
<reference evidence="2" key="3">
    <citation type="submission" date="2015-06" db="UniProtKB">
        <authorList>
            <consortium name="EnsemblMetazoa"/>
        </authorList>
    </citation>
    <scope>IDENTIFICATION</scope>
</reference>
<dbReference type="HOGENOM" id="CLU_1190821_0_0_1"/>
<gene>
    <name evidence="1" type="ORF">CAPTEDRAFT_206814</name>
</gene>
<evidence type="ECO:0000313" key="2">
    <source>
        <dbReference type="EnsemblMetazoa" id="CapteP206814"/>
    </source>
</evidence>
<dbReference type="InterPro" id="IPR036397">
    <property type="entry name" value="RNaseH_sf"/>
</dbReference>
<dbReference type="OMA" id="GHTRATH"/>
<protein>
    <submittedName>
        <fullName evidence="1 2">Uncharacterized protein</fullName>
    </submittedName>
</protein>
<dbReference type="SUPFAM" id="SSF53098">
    <property type="entry name" value="Ribonuclease H-like"/>
    <property type="match status" value="1"/>
</dbReference>
<dbReference type="OrthoDB" id="6154617at2759"/>
<dbReference type="EMBL" id="KB293368">
    <property type="protein sequence ID" value="ELU16038.1"/>
    <property type="molecule type" value="Genomic_DNA"/>
</dbReference>
<dbReference type="EnsemblMetazoa" id="CapteT206814">
    <property type="protein sequence ID" value="CapteP206814"/>
    <property type="gene ID" value="CapteG206814"/>
</dbReference>
<dbReference type="CDD" id="cd09276">
    <property type="entry name" value="Rnase_HI_RT_non_LTR"/>
    <property type="match status" value="1"/>
</dbReference>
<proteinExistence type="predicted"/>
<evidence type="ECO:0000313" key="1">
    <source>
        <dbReference type="EMBL" id="ELU16038.1"/>
    </source>
</evidence>
<organism evidence="1">
    <name type="scientific">Capitella teleta</name>
    <name type="common">Polychaete worm</name>
    <dbReference type="NCBI Taxonomy" id="283909"/>
    <lineage>
        <taxon>Eukaryota</taxon>
        <taxon>Metazoa</taxon>
        <taxon>Spiralia</taxon>
        <taxon>Lophotrochozoa</taxon>
        <taxon>Annelida</taxon>
        <taxon>Polychaeta</taxon>
        <taxon>Sedentaria</taxon>
        <taxon>Scolecida</taxon>
        <taxon>Capitellidae</taxon>
        <taxon>Capitella</taxon>
    </lineage>
</organism>
<dbReference type="Proteomes" id="UP000014760">
    <property type="component" value="Unassembled WGS sequence"/>
</dbReference>